<evidence type="ECO:0000313" key="2">
    <source>
        <dbReference type="EMBL" id="PXF42150.1"/>
    </source>
</evidence>
<accession>A0A2V3IM02</accession>
<comment type="caution">
    <text evidence="2">The sequence shown here is derived from an EMBL/GenBank/DDBJ whole genome shotgun (WGS) entry which is preliminary data.</text>
</comment>
<dbReference type="EMBL" id="NBIV01000175">
    <property type="protein sequence ID" value="PXF42150.1"/>
    <property type="molecule type" value="Genomic_DNA"/>
</dbReference>
<sequence length="96" mass="10912">MDCIFEEEDVDYHNKPYEMETDGPAPQKNIPEVPQPSRLGYQQPQQSTAENEAEAELLRWIIEDASIPPSPVRGDRQQMLGLLRQNLGQHPTDPSV</sequence>
<feature type="compositionally biased region" description="Polar residues" evidence="1">
    <location>
        <begin position="40"/>
        <end position="50"/>
    </location>
</feature>
<name>A0A2V3IM02_9FLOR</name>
<dbReference type="Proteomes" id="UP000247409">
    <property type="component" value="Unassembled WGS sequence"/>
</dbReference>
<gene>
    <name evidence="2" type="ORF">BWQ96_08128</name>
</gene>
<evidence type="ECO:0000313" key="3">
    <source>
        <dbReference type="Proteomes" id="UP000247409"/>
    </source>
</evidence>
<feature type="region of interest" description="Disordered" evidence="1">
    <location>
        <begin position="1"/>
        <end position="52"/>
    </location>
</feature>
<evidence type="ECO:0000256" key="1">
    <source>
        <dbReference type="SAM" id="MobiDB-lite"/>
    </source>
</evidence>
<proteinExistence type="predicted"/>
<feature type="compositionally biased region" description="Acidic residues" evidence="1">
    <location>
        <begin position="1"/>
        <end position="10"/>
    </location>
</feature>
<protein>
    <submittedName>
        <fullName evidence="2">Uncharacterized protein</fullName>
    </submittedName>
</protein>
<reference evidence="2 3" key="1">
    <citation type="journal article" date="2018" name="Mol. Biol. Evol.">
        <title>Analysis of the draft genome of the red seaweed Gracilariopsis chorda provides insights into genome size evolution in Rhodophyta.</title>
        <authorList>
            <person name="Lee J."/>
            <person name="Yang E.C."/>
            <person name="Graf L."/>
            <person name="Yang J.H."/>
            <person name="Qiu H."/>
            <person name="Zel Zion U."/>
            <person name="Chan C.X."/>
            <person name="Stephens T.G."/>
            <person name="Weber A.P.M."/>
            <person name="Boo G.H."/>
            <person name="Boo S.M."/>
            <person name="Kim K.M."/>
            <person name="Shin Y."/>
            <person name="Jung M."/>
            <person name="Lee S.J."/>
            <person name="Yim H.S."/>
            <person name="Lee J.H."/>
            <person name="Bhattacharya D."/>
            <person name="Yoon H.S."/>
        </authorList>
    </citation>
    <scope>NUCLEOTIDE SEQUENCE [LARGE SCALE GENOMIC DNA]</scope>
    <source>
        <strain evidence="2 3">SKKU-2015</strain>
        <tissue evidence="2">Whole body</tissue>
    </source>
</reference>
<feature type="region of interest" description="Disordered" evidence="1">
    <location>
        <begin position="67"/>
        <end position="96"/>
    </location>
</feature>
<keyword evidence="3" id="KW-1185">Reference proteome</keyword>
<dbReference type="AlphaFoldDB" id="A0A2V3IM02"/>
<feature type="compositionally biased region" description="Polar residues" evidence="1">
    <location>
        <begin position="86"/>
        <end position="96"/>
    </location>
</feature>
<organism evidence="2 3">
    <name type="scientific">Gracilariopsis chorda</name>
    <dbReference type="NCBI Taxonomy" id="448386"/>
    <lineage>
        <taxon>Eukaryota</taxon>
        <taxon>Rhodophyta</taxon>
        <taxon>Florideophyceae</taxon>
        <taxon>Rhodymeniophycidae</taxon>
        <taxon>Gracilariales</taxon>
        <taxon>Gracilariaceae</taxon>
        <taxon>Gracilariopsis</taxon>
    </lineage>
</organism>